<dbReference type="PANTHER" id="PTHR48111">
    <property type="entry name" value="REGULATOR OF RPOS"/>
    <property type="match status" value="1"/>
</dbReference>
<feature type="domain" description="OmpR/PhoB-type" evidence="10">
    <location>
        <begin position="144"/>
        <end position="238"/>
    </location>
</feature>
<dbReference type="Gene3D" id="6.10.250.690">
    <property type="match status" value="1"/>
</dbReference>
<evidence type="ECO:0000256" key="7">
    <source>
        <dbReference type="PROSITE-ProRule" id="PRU00169"/>
    </source>
</evidence>
<reference evidence="12" key="1">
    <citation type="submission" date="2016-10" db="EMBL/GenBank/DDBJ databases">
        <authorList>
            <person name="Varghese N."/>
            <person name="Submissions S."/>
        </authorList>
    </citation>
    <scope>NUCLEOTIDE SEQUENCE [LARGE SCALE GENOMIC DNA]</scope>
    <source>
        <strain evidence="12">S9</strain>
    </source>
</reference>
<dbReference type="Proteomes" id="UP000198571">
    <property type="component" value="Unassembled WGS sequence"/>
</dbReference>
<dbReference type="InterPro" id="IPR039420">
    <property type="entry name" value="WalR-like"/>
</dbReference>
<proteinExistence type="predicted"/>
<evidence type="ECO:0000256" key="1">
    <source>
        <dbReference type="ARBA" id="ARBA00004496"/>
    </source>
</evidence>
<feature type="domain" description="Response regulatory" evidence="9">
    <location>
        <begin position="21"/>
        <end position="133"/>
    </location>
</feature>
<evidence type="ECO:0000256" key="4">
    <source>
        <dbReference type="ARBA" id="ARBA00023015"/>
    </source>
</evidence>
<feature type="modified residue" description="4-aspartylphosphate" evidence="7">
    <location>
        <position position="69"/>
    </location>
</feature>
<comment type="subcellular location">
    <subcellularLocation>
        <location evidence="1">Cytoplasm</location>
    </subcellularLocation>
</comment>
<accession>A0A1H9RMW8</accession>
<dbReference type="InterPro" id="IPR001867">
    <property type="entry name" value="OmpR/PhoB-type_DNA-bd"/>
</dbReference>
<evidence type="ECO:0000256" key="2">
    <source>
        <dbReference type="ARBA" id="ARBA00022553"/>
    </source>
</evidence>
<dbReference type="GO" id="GO:0000976">
    <property type="term" value="F:transcription cis-regulatory region binding"/>
    <property type="evidence" value="ECO:0007669"/>
    <property type="project" value="TreeGrafter"/>
</dbReference>
<evidence type="ECO:0000256" key="5">
    <source>
        <dbReference type="ARBA" id="ARBA00023125"/>
    </source>
</evidence>
<keyword evidence="2 7" id="KW-0597">Phosphoprotein</keyword>
<gene>
    <name evidence="11" type="ORF">SAMN05518684_103243</name>
</gene>
<evidence type="ECO:0000313" key="11">
    <source>
        <dbReference type="EMBL" id="SER74066.1"/>
    </source>
</evidence>
<evidence type="ECO:0000313" key="12">
    <source>
        <dbReference type="Proteomes" id="UP000198571"/>
    </source>
</evidence>
<keyword evidence="3" id="KW-0902">Two-component regulatory system</keyword>
<dbReference type="PANTHER" id="PTHR48111:SF24">
    <property type="entry name" value="TRANSCRIPTIONAL REGULATORY PROTEIN CSSR"/>
    <property type="match status" value="1"/>
</dbReference>
<dbReference type="GO" id="GO:0005829">
    <property type="term" value="C:cytosol"/>
    <property type="evidence" value="ECO:0007669"/>
    <property type="project" value="TreeGrafter"/>
</dbReference>
<dbReference type="Pfam" id="PF00486">
    <property type="entry name" value="Trans_reg_C"/>
    <property type="match status" value="1"/>
</dbReference>
<evidence type="ECO:0000256" key="3">
    <source>
        <dbReference type="ARBA" id="ARBA00023012"/>
    </source>
</evidence>
<protein>
    <submittedName>
        <fullName evidence="11">Two-component system, OmpR family, response regulator CssR</fullName>
    </submittedName>
</protein>
<dbReference type="SMART" id="SM00862">
    <property type="entry name" value="Trans_reg_C"/>
    <property type="match status" value="1"/>
</dbReference>
<dbReference type="AlphaFoldDB" id="A0A1H9RMW8"/>
<dbReference type="Pfam" id="PF00072">
    <property type="entry name" value="Response_reg"/>
    <property type="match status" value="1"/>
</dbReference>
<dbReference type="SUPFAM" id="SSF46894">
    <property type="entry name" value="C-terminal effector domain of the bipartite response regulators"/>
    <property type="match status" value="1"/>
</dbReference>
<dbReference type="InterPro" id="IPR036388">
    <property type="entry name" value="WH-like_DNA-bd_sf"/>
</dbReference>
<dbReference type="PROSITE" id="PS50110">
    <property type="entry name" value="RESPONSE_REGULATORY"/>
    <property type="match status" value="1"/>
</dbReference>
<dbReference type="EMBL" id="FOGT01000003">
    <property type="protein sequence ID" value="SER74066.1"/>
    <property type="molecule type" value="Genomic_DNA"/>
</dbReference>
<evidence type="ECO:0000256" key="8">
    <source>
        <dbReference type="PROSITE-ProRule" id="PRU01091"/>
    </source>
</evidence>
<dbReference type="CDD" id="cd00383">
    <property type="entry name" value="trans_reg_C"/>
    <property type="match status" value="1"/>
</dbReference>
<keyword evidence="12" id="KW-1185">Reference proteome</keyword>
<dbReference type="Gene3D" id="1.10.10.10">
    <property type="entry name" value="Winged helix-like DNA-binding domain superfamily/Winged helix DNA-binding domain"/>
    <property type="match status" value="1"/>
</dbReference>
<keyword evidence="4" id="KW-0805">Transcription regulation</keyword>
<dbReference type="SMART" id="SM00448">
    <property type="entry name" value="REC"/>
    <property type="match status" value="1"/>
</dbReference>
<dbReference type="GO" id="GO:0032993">
    <property type="term" value="C:protein-DNA complex"/>
    <property type="evidence" value="ECO:0007669"/>
    <property type="project" value="TreeGrafter"/>
</dbReference>
<evidence type="ECO:0000256" key="6">
    <source>
        <dbReference type="ARBA" id="ARBA00023163"/>
    </source>
</evidence>
<feature type="DNA-binding region" description="OmpR/PhoB-type" evidence="8">
    <location>
        <begin position="144"/>
        <end position="238"/>
    </location>
</feature>
<dbReference type="GO" id="GO:0000156">
    <property type="term" value="F:phosphorelay response regulator activity"/>
    <property type="evidence" value="ECO:0007669"/>
    <property type="project" value="TreeGrafter"/>
</dbReference>
<organism evidence="11 12">
    <name type="scientific">Salipaludibacillus aurantiacus</name>
    <dbReference type="NCBI Taxonomy" id="1601833"/>
    <lineage>
        <taxon>Bacteria</taxon>
        <taxon>Bacillati</taxon>
        <taxon>Bacillota</taxon>
        <taxon>Bacilli</taxon>
        <taxon>Bacillales</taxon>
        <taxon>Bacillaceae</taxon>
    </lineage>
</organism>
<keyword evidence="6" id="KW-0804">Transcription</keyword>
<dbReference type="PROSITE" id="PS51755">
    <property type="entry name" value="OMPR_PHOB"/>
    <property type="match status" value="1"/>
</dbReference>
<dbReference type="InterPro" id="IPR011006">
    <property type="entry name" value="CheY-like_superfamily"/>
</dbReference>
<dbReference type="InterPro" id="IPR001789">
    <property type="entry name" value="Sig_transdc_resp-reg_receiver"/>
</dbReference>
<evidence type="ECO:0000259" key="10">
    <source>
        <dbReference type="PROSITE" id="PS51755"/>
    </source>
</evidence>
<sequence length="239" mass="27677">METEIKEKINYKRDDHMGEFLVYLVEDEENLGEVIKAYMEKEGWKVKHFTDGREAYNEIQNPPHLWILDIMLPGMDGYQLLKSIKSEADTPVIFISARDKDLDRVLGLELGSDDYLAKPFLPEELLIRAKKLLDRVYPPEVQEEDAIDLNGYLVDPKSRTVYDGEEPIELTTKEMDLVILLTSNLGNALSRETIIEYVWGADYFGSERAVDDVVRRVRKKLPRIHVETLYGYGYRVLSS</sequence>
<dbReference type="SUPFAM" id="SSF52172">
    <property type="entry name" value="CheY-like"/>
    <property type="match status" value="1"/>
</dbReference>
<name>A0A1H9RMW8_9BACI</name>
<dbReference type="STRING" id="1601833.SAMN05518684_103243"/>
<dbReference type="InterPro" id="IPR016032">
    <property type="entry name" value="Sig_transdc_resp-reg_C-effctor"/>
</dbReference>
<dbReference type="Gene3D" id="3.40.50.2300">
    <property type="match status" value="1"/>
</dbReference>
<evidence type="ECO:0000259" key="9">
    <source>
        <dbReference type="PROSITE" id="PS50110"/>
    </source>
</evidence>
<dbReference type="GO" id="GO:0006355">
    <property type="term" value="P:regulation of DNA-templated transcription"/>
    <property type="evidence" value="ECO:0007669"/>
    <property type="project" value="InterPro"/>
</dbReference>
<dbReference type="CDD" id="cd17574">
    <property type="entry name" value="REC_OmpR"/>
    <property type="match status" value="1"/>
</dbReference>
<keyword evidence="5 8" id="KW-0238">DNA-binding</keyword>